<proteinExistence type="predicted"/>
<gene>
    <name evidence="2" type="ORF">CEP54_005999</name>
</gene>
<sequence length="104" mass="11104">MTPGSANPTNEPLSPDGTTGYLVRKRSLSHTLLFQHGMKHKVTSGNAGACLNASIGLGHELASPRLGIPPRLNTSTIISTQPRNPGQAELSLQPRQEHSFRSPI</sequence>
<dbReference type="Proteomes" id="UP000288168">
    <property type="component" value="Unassembled WGS sequence"/>
</dbReference>
<evidence type="ECO:0000313" key="3">
    <source>
        <dbReference type="Proteomes" id="UP000288168"/>
    </source>
</evidence>
<comment type="caution">
    <text evidence="2">The sequence shown here is derived from an EMBL/GenBank/DDBJ whole genome shotgun (WGS) entry which is preliminary data.</text>
</comment>
<accession>A0A428Q9J7</accession>
<feature type="region of interest" description="Disordered" evidence="1">
    <location>
        <begin position="73"/>
        <end position="104"/>
    </location>
</feature>
<evidence type="ECO:0000256" key="1">
    <source>
        <dbReference type="SAM" id="MobiDB-lite"/>
    </source>
</evidence>
<feature type="compositionally biased region" description="Basic and acidic residues" evidence="1">
    <location>
        <begin position="95"/>
        <end position="104"/>
    </location>
</feature>
<keyword evidence="3" id="KW-1185">Reference proteome</keyword>
<feature type="region of interest" description="Disordered" evidence="1">
    <location>
        <begin position="1"/>
        <end position="20"/>
    </location>
</feature>
<feature type="compositionally biased region" description="Polar residues" evidence="1">
    <location>
        <begin position="1"/>
        <end position="12"/>
    </location>
</feature>
<dbReference type="EMBL" id="NKCI01000048">
    <property type="protein sequence ID" value="RSL61957.1"/>
    <property type="molecule type" value="Genomic_DNA"/>
</dbReference>
<organism evidence="2 3">
    <name type="scientific">Fusarium duplospermum</name>
    <dbReference type="NCBI Taxonomy" id="1325734"/>
    <lineage>
        <taxon>Eukaryota</taxon>
        <taxon>Fungi</taxon>
        <taxon>Dikarya</taxon>
        <taxon>Ascomycota</taxon>
        <taxon>Pezizomycotina</taxon>
        <taxon>Sordariomycetes</taxon>
        <taxon>Hypocreomycetidae</taxon>
        <taxon>Hypocreales</taxon>
        <taxon>Nectriaceae</taxon>
        <taxon>Fusarium</taxon>
        <taxon>Fusarium solani species complex</taxon>
    </lineage>
</organism>
<protein>
    <submittedName>
        <fullName evidence="2">Uncharacterized protein</fullName>
    </submittedName>
</protein>
<reference evidence="2 3" key="1">
    <citation type="submission" date="2017-06" db="EMBL/GenBank/DDBJ databases">
        <title>Comparative genomic analysis of Ambrosia Fusariam Clade fungi.</title>
        <authorList>
            <person name="Stajich J.E."/>
            <person name="Carrillo J."/>
            <person name="Kijimoto T."/>
            <person name="Eskalen A."/>
            <person name="O'Donnell K."/>
            <person name="Kasson M."/>
        </authorList>
    </citation>
    <scope>NUCLEOTIDE SEQUENCE [LARGE SCALE GENOMIC DNA]</scope>
    <source>
        <strain evidence="2 3">NRRL62584</strain>
    </source>
</reference>
<dbReference type="AlphaFoldDB" id="A0A428Q9J7"/>
<feature type="compositionally biased region" description="Polar residues" evidence="1">
    <location>
        <begin position="73"/>
        <end position="84"/>
    </location>
</feature>
<evidence type="ECO:0000313" key="2">
    <source>
        <dbReference type="EMBL" id="RSL61957.1"/>
    </source>
</evidence>
<name>A0A428Q9J7_9HYPO</name>